<dbReference type="EMBL" id="BAAAYG010000004">
    <property type="protein sequence ID" value="GAA3283124.1"/>
    <property type="molecule type" value="Genomic_DNA"/>
</dbReference>
<dbReference type="InterPro" id="IPR057666">
    <property type="entry name" value="DrpA_SLOG"/>
</dbReference>
<dbReference type="Gene3D" id="3.40.50.450">
    <property type="match status" value="1"/>
</dbReference>
<feature type="region of interest" description="Disordered" evidence="2">
    <location>
        <begin position="156"/>
        <end position="184"/>
    </location>
</feature>
<reference evidence="5" key="1">
    <citation type="journal article" date="2019" name="Int. J. Syst. Evol. Microbiol.">
        <title>The Global Catalogue of Microorganisms (GCM) 10K type strain sequencing project: providing services to taxonomists for standard genome sequencing and annotation.</title>
        <authorList>
            <consortium name="The Broad Institute Genomics Platform"/>
            <consortium name="The Broad Institute Genome Sequencing Center for Infectious Disease"/>
            <person name="Wu L."/>
            <person name="Ma J."/>
        </authorList>
    </citation>
    <scope>NUCLEOTIDE SEQUENCE [LARGE SCALE GENOMIC DNA]</scope>
    <source>
        <strain evidence="5">JCM 11483</strain>
    </source>
</reference>
<name>A0ABP6RD13_9MICC</name>
<evidence type="ECO:0000256" key="1">
    <source>
        <dbReference type="ARBA" id="ARBA00006525"/>
    </source>
</evidence>
<comment type="caution">
    <text evidence="4">The sequence shown here is derived from an EMBL/GenBank/DDBJ whole genome shotgun (WGS) entry which is preliminary data.</text>
</comment>
<feature type="compositionally biased region" description="Low complexity" evidence="2">
    <location>
        <begin position="424"/>
        <end position="441"/>
    </location>
</feature>
<dbReference type="PANTHER" id="PTHR43022:SF1">
    <property type="entry name" value="PROTEIN SMF"/>
    <property type="match status" value="1"/>
</dbReference>
<feature type="region of interest" description="Disordered" evidence="2">
    <location>
        <begin position="384"/>
        <end position="461"/>
    </location>
</feature>
<evidence type="ECO:0000256" key="2">
    <source>
        <dbReference type="SAM" id="MobiDB-lite"/>
    </source>
</evidence>
<evidence type="ECO:0000313" key="4">
    <source>
        <dbReference type="EMBL" id="GAA3283124.1"/>
    </source>
</evidence>
<evidence type="ECO:0000259" key="3">
    <source>
        <dbReference type="Pfam" id="PF02481"/>
    </source>
</evidence>
<feature type="domain" description="Smf/DprA SLOG" evidence="3">
    <location>
        <begin position="194"/>
        <end position="379"/>
    </location>
</feature>
<organism evidence="4 5">
    <name type="scientific">Nesterenkonia halobia</name>
    <dbReference type="NCBI Taxonomy" id="37922"/>
    <lineage>
        <taxon>Bacteria</taxon>
        <taxon>Bacillati</taxon>
        <taxon>Actinomycetota</taxon>
        <taxon>Actinomycetes</taxon>
        <taxon>Micrococcales</taxon>
        <taxon>Micrococcaceae</taxon>
        <taxon>Nesterenkonia</taxon>
    </lineage>
</organism>
<evidence type="ECO:0000313" key="5">
    <source>
        <dbReference type="Proteomes" id="UP001501736"/>
    </source>
</evidence>
<feature type="region of interest" description="Disordered" evidence="2">
    <location>
        <begin position="1"/>
        <end position="34"/>
    </location>
</feature>
<dbReference type="SUPFAM" id="SSF102405">
    <property type="entry name" value="MCP/YpsA-like"/>
    <property type="match status" value="1"/>
</dbReference>
<gene>
    <name evidence="4" type="primary">dprA</name>
    <name evidence="4" type="ORF">GCM10020260_11390</name>
</gene>
<proteinExistence type="inferred from homology"/>
<keyword evidence="5" id="KW-1185">Reference proteome</keyword>
<feature type="compositionally biased region" description="Polar residues" evidence="2">
    <location>
        <begin position="1"/>
        <end position="12"/>
    </location>
</feature>
<dbReference type="Pfam" id="PF02481">
    <property type="entry name" value="DNA_processg_A"/>
    <property type="match status" value="1"/>
</dbReference>
<accession>A0ABP6RD13</accession>
<sequence>MNSTVEPGSGSTLDAPGGGLGPAVSPRGDGGPDEELRVVRAELSRIIEPGDLLAGVLLARLGPRQTHALISGGAEPDAQLTTCLAADAEEAGIGRRGRRLQDGLARWRARLGQCDGARELATIRRFGGGLLIPEDPSWPTELEALGIAAPVALWHRGGTRGPDAPSRDAERLDQSAPAEQSEMPEQPVLPWIPRTAAVVGSREITDYGMRATAEMVEDLVGHGVCVISGGAYGVDAAAHRAALRLAARRGLGGPGAAPPTVAVLAGGLDRWYPAGNERLLQGVADHGLVLSELPPGAAPTKHRFLQRNRLIAALSAATVIVEARWRSGAQSTAHHALSLGRPVGAVPGSIFSATSAGCHRLLRETPTTVVTDAADVVELMAGDAAPAGSTPGSPAAGRTAAGSTGAAPDAAPSDDGRPAQAMLPVMPGEEVGEPGVSGSGSRTPPPRTDRSAPARPQDGMSQEEVLLHDALPKRGLSTPGKLAAVAGLAMPQVYAALTRLERAGHARRVEGRWGRSTPSP</sequence>
<dbReference type="InterPro" id="IPR003488">
    <property type="entry name" value="DprA"/>
</dbReference>
<feature type="compositionally biased region" description="Low complexity" evidence="2">
    <location>
        <begin position="384"/>
        <end position="413"/>
    </location>
</feature>
<protein>
    <submittedName>
        <fullName evidence="4">DNA-processing protein DprA</fullName>
    </submittedName>
</protein>
<dbReference type="Proteomes" id="UP001501736">
    <property type="component" value="Unassembled WGS sequence"/>
</dbReference>
<dbReference type="PANTHER" id="PTHR43022">
    <property type="entry name" value="PROTEIN SMF"/>
    <property type="match status" value="1"/>
</dbReference>
<comment type="similarity">
    <text evidence="1">Belongs to the DprA/Smf family.</text>
</comment>